<reference evidence="2" key="1">
    <citation type="submission" date="2016-05" db="EMBL/GenBank/DDBJ databases">
        <title>Draft genome of Corynebacterium afermentans subsp. afermentans LCDC 88199T.</title>
        <authorList>
            <person name="Bernier A.-M."/>
            <person name="Bernard K."/>
        </authorList>
    </citation>
    <scope>NUCLEOTIDE SEQUENCE [LARGE SCALE GENOMIC DNA]</scope>
    <source>
        <strain evidence="2">NML130454</strain>
    </source>
</reference>
<accession>A0A1B6VWI2</accession>
<keyword evidence="2" id="KW-1185">Reference proteome</keyword>
<protein>
    <submittedName>
        <fullName evidence="1">Uncharacterized protein</fullName>
    </submittedName>
</protein>
<dbReference type="RefSeq" id="WP_064090381.1">
    <property type="nucleotide sequence ID" value="NZ_LXSQ01000023.1"/>
</dbReference>
<name>A0A1B6VWI2_9NEIS</name>
<evidence type="ECO:0000313" key="2">
    <source>
        <dbReference type="Proteomes" id="UP000077726"/>
    </source>
</evidence>
<dbReference type="AlphaFoldDB" id="A0A1B6VWI2"/>
<comment type="caution">
    <text evidence="1">The sequence shown here is derived from an EMBL/GenBank/DDBJ whole genome shotgun (WGS) entry which is preliminary data.</text>
</comment>
<evidence type="ECO:0000313" key="1">
    <source>
        <dbReference type="EMBL" id="OAM38584.1"/>
    </source>
</evidence>
<proteinExistence type="predicted"/>
<sequence length="151" mass="18278">MSKREAQYHFCLKEKEKEISLFTLEDVFLREHISKLDEEGAVYLYFMFHYVFKKKLELGQDYDYISVLFNLEKLKNLARSDHIFLECFQYIKISERQHYPEQAKHLDMVFEPKEQCNTHDMQIFLNNAVEISPLEQDGCFLKKILEYCKDN</sequence>
<organism evidence="1 2">
    <name type="scientific">Eikenella halliae</name>
    <dbReference type="NCBI Taxonomy" id="1795832"/>
    <lineage>
        <taxon>Bacteria</taxon>
        <taxon>Pseudomonadati</taxon>
        <taxon>Pseudomonadota</taxon>
        <taxon>Betaproteobacteria</taxon>
        <taxon>Neisseriales</taxon>
        <taxon>Neisseriaceae</taxon>
        <taxon>Eikenella</taxon>
    </lineage>
</organism>
<dbReference type="EMBL" id="LXSQ01000023">
    <property type="protein sequence ID" value="OAM38584.1"/>
    <property type="molecule type" value="Genomic_DNA"/>
</dbReference>
<dbReference type="OrthoDB" id="10015160at2"/>
<dbReference type="Proteomes" id="UP000077726">
    <property type="component" value="Unassembled WGS sequence"/>
</dbReference>
<gene>
    <name evidence="1" type="ORF">A7Q00_09900</name>
</gene>